<reference evidence="1 2" key="1">
    <citation type="submission" date="2015-01" db="EMBL/GenBank/DDBJ databases">
        <title>The Genome Sequence of Rhinocladiella mackenzie CBS 650.93.</title>
        <authorList>
            <consortium name="The Broad Institute Genomics Platform"/>
            <person name="Cuomo C."/>
            <person name="de Hoog S."/>
            <person name="Gorbushina A."/>
            <person name="Stielow B."/>
            <person name="Teixiera M."/>
            <person name="Abouelleil A."/>
            <person name="Chapman S.B."/>
            <person name="Priest M."/>
            <person name="Young S.K."/>
            <person name="Wortman J."/>
            <person name="Nusbaum C."/>
            <person name="Birren B."/>
        </authorList>
    </citation>
    <scope>NUCLEOTIDE SEQUENCE [LARGE SCALE GENOMIC DNA]</scope>
    <source>
        <strain evidence="1 2">CBS 650.93</strain>
    </source>
</reference>
<dbReference type="Proteomes" id="UP000053617">
    <property type="component" value="Unassembled WGS sequence"/>
</dbReference>
<dbReference type="VEuPathDB" id="FungiDB:Z518_05002"/>
<gene>
    <name evidence="1" type="ORF">Z518_05002</name>
</gene>
<dbReference type="AlphaFoldDB" id="A0A0D2IV53"/>
<dbReference type="EMBL" id="KN847477">
    <property type="protein sequence ID" value="KIX07026.1"/>
    <property type="molecule type" value="Genomic_DNA"/>
</dbReference>
<evidence type="ECO:0000313" key="2">
    <source>
        <dbReference type="Proteomes" id="UP000053617"/>
    </source>
</evidence>
<evidence type="ECO:0000313" key="1">
    <source>
        <dbReference type="EMBL" id="KIX07026.1"/>
    </source>
</evidence>
<protein>
    <submittedName>
        <fullName evidence="1">Uncharacterized protein</fullName>
    </submittedName>
</protein>
<sequence length="197" mass="21824">MGTSELLGSEDPIVLRFRASLRGLERLLGSSDRNYLIVQLYEGHDWSGCSSLEKLSYSILEILSPIVGRIDGSGGSGPDCHGETRTQTNIQRQGHAALQLVRLFRDKGEGTSCLELLNQVSNSSILEQDFERLCQIVHRPLLNLVHQATGCNGNKINRELLWIRLAPADVMRDHGEGDEALTLLSELAELENDDMDV</sequence>
<name>A0A0D2IV53_9EURO</name>
<proteinExistence type="predicted"/>
<dbReference type="OrthoDB" id="21416at2759"/>
<dbReference type="HOGENOM" id="CLU_1384837_0_0_1"/>
<keyword evidence="2" id="KW-1185">Reference proteome</keyword>
<organism evidence="1 2">
    <name type="scientific">Rhinocladiella mackenziei CBS 650.93</name>
    <dbReference type="NCBI Taxonomy" id="1442369"/>
    <lineage>
        <taxon>Eukaryota</taxon>
        <taxon>Fungi</taxon>
        <taxon>Dikarya</taxon>
        <taxon>Ascomycota</taxon>
        <taxon>Pezizomycotina</taxon>
        <taxon>Eurotiomycetes</taxon>
        <taxon>Chaetothyriomycetidae</taxon>
        <taxon>Chaetothyriales</taxon>
        <taxon>Herpotrichiellaceae</taxon>
        <taxon>Rhinocladiella</taxon>
    </lineage>
</organism>
<dbReference type="STRING" id="1442369.A0A0D2IV53"/>
<dbReference type="GeneID" id="25293073"/>
<accession>A0A0D2IV53</accession>
<dbReference type="RefSeq" id="XP_013274162.1">
    <property type="nucleotide sequence ID" value="XM_013418708.1"/>
</dbReference>